<accession>A0A4Q6I3E6</accession>
<reference evidence="2 3" key="1">
    <citation type="submission" date="2018-06" db="EMBL/GenBank/DDBJ databases">
        <title>Complete Genome Sequence of Ehrlichia minasensis Isolated From Cattle.</title>
        <authorList>
            <person name="Aguiar D.M."/>
            <person name="Araujo J.P.A.Jr."/>
            <person name="Nakazato L."/>
            <person name="Bard E."/>
            <person name="Cabezas-Cruz A."/>
        </authorList>
    </citation>
    <scope>NUCLEOTIDE SEQUENCE [LARGE SCALE GENOMIC DNA]</scope>
    <source>
        <strain evidence="2 3">B11</strain>
    </source>
</reference>
<dbReference type="OrthoDB" id="7165597at2"/>
<protein>
    <submittedName>
        <fullName evidence="2">Smr domain-containing protein</fullName>
    </submittedName>
</protein>
<dbReference type="Proteomes" id="UP000293377">
    <property type="component" value="Unassembled WGS sequence"/>
</dbReference>
<dbReference type="Pfam" id="PF01713">
    <property type="entry name" value="Smr"/>
    <property type="match status" value="1"/>
</dbReference>
<evidence type="ECO:0000259" key="1">
    <source>
        <dbReference type="PROSITE" id="PS50828"/>
    </source>
</evidence>
<evidence type="ECO:0000313" key="2">
    <source>
        <dbReference type="EMBL" id="RZB12362.1"/>
    </source>
</evidence>
<organism evidence="2 3">
    <name type="scientific">Ehrlichia minasensis</name>
    <dbReference type="NCBI Taxonomy" id="1242993"/>
    <lineage>
        <taxon>Bacteria</taxon>
        <taxon>Pseudomonadati</taxon>
        <taxon>Pseudomonadota</taxon>
        <taxon>Alphaproteobacteria</taxon>
        <taxon>Rickettsiales</taxon>
        <taxon>Anaplasmataceae</taxon>
        <taxon>Ehrlichia</taxon>
    </lineage>
</organism>
<gene>
    <name evidence="2" type="ORF">DRF75_04545</name>
</gene>
<dbReference type="EMBL" id="QOHL01000028">
    <property type="protein sequence ID" value="RZB12362.1"/>
    <property type="molecule type" value="Genomic_DNA"/>
</dbReference>
<dbReference type="PANTHER" id="PTHR35562:SF2">
    <property type="entry name" value="DNA ENDONUCLEASE SMRA-RELATED"/>
    <property type="match status" value="1"/>
</dbReference>
<sequence>MLKKLKREVPNSSSCDDITLWDSIALIVSPFYNNKVPYKKHIDNNYYCTSSNNRHTNYFIPGQTNYNSTYNTGISSIQTCSNSTYDISSGLNLNNNTKKKIDNGKYCIDATLDLHGYTLDSAHDKLLDFIIKNYNLANKCLLIITGWGSTNKNNSNSIKSNFSKWLQNEQIAKVILYYTGAINAHGGKGAFYVLLKSKHKQHNL</sequence>
<dbReference type="AlphaFoldDB" id="A0A4Q6I3E6"/>
<dbReference type="SUPFAM" id="SSF160443">
    <property type="entry name" value="SMR domain-like"/>
    <property type="match status" value="1"/>
</dbReference>
<evidence type="ECO:0000313" key="3">
    <source>
        <dbReference type="Proteomes" id="UP000293377"/>
    </source>
</evidence>
<keyword evidence="3" id="KW-1185">Reference proteome</keyword>
<dbReference type="STRING" id="1242993.ehr_00046"/>
<feature type="domain" description="Smr" evidence="1">
    <location>
        <begin position="112"/>
        <end position="196"/>
    </location>
</feature>
<dbReference type="RefSeq" id="WP_129992737.1">
    <property type="nucleotide sequence ID" value="NZ_QOHL01000028.1"/>
</dbReference>
<dbReference type="Gene3D" id="3.30.1370.110">
    <property type="match status" value="1"/>
</dbReference>
<dbReference type="InterPro" id="IPR036063">
    <property type="entry name" value="Smr_dom_sf"/>
</dbReference>
<dbReference type="PANTHER" id="PTHR35562">
    <property type="entry name" value="DNA ENDONUCLEASE SMRA-RELATED"/>
    <property type="match status" value="1"/>
</dbReference>
<name>A0A4Q6I3E6_9RICK</name>
<dbReference type="InterPro" id="IPR002625">
    <property type="entry name" value="Smr_dom"/>
</dbReference>
<dbReference type="PROSITE" id="PS50828">
    <property type="entry name" value="SMR"/>
    <property type="match status" value="1"/>
</dbReference>
<comment type="caution">
    <text evidence="2">The sequence shown here is derived from an EMBL/GenBank/DDBJ whole genome shotgun (WGS) entry which is preliminary data.</text>
</comment>
<proteinExistence type="predicted"/>
<dbReference type="SMART" id="SM00463">
    <property type="entry name" value="SMR"/>
    <property type="match status" value="1"/>
</dbReference>